<dbReference type="GO" id="GO:0043190">
    <property type="term" value="C:ATP-binding cassette (ABC) transporter complex"/>
    <property type="evidence" value="ECO:0007669"/>
    <property type="project" value="InterPro"/>
</dbReference>
<dbReference type="GO" id="GO:0042597">
    <property type="term" value="C:periplasmic space"/>
    <property type="evidence" value="ECO:0007669"/>
    <property type="project" value="UniProtKB-ARBA"/>
</dbReference>
<evidence type="ECO:0000256" key="2">
    <source>
        <dbReference type="ARBA" id="ARBA00022448"/>
    </source>
</evidence>
<dbReference type="Pfam" id="PF00496">
    <property type="entry name" value="SBP_bac_5"/>
    <property type="match status" value="1"/>
</dbReference>
<dbReference type="Gene3D" id="3.10.105.10">
    <property type="entry name" value="Dipeptide-binding Protein, Domain 3"/>
    <property type="match status" value="1"/>
</dbReference>
<evidence type="ECO:0000259" key="5">
    <source>
        <dbReference type="Pfam" id="PF00496"/>
    </source>
</evidence>
<feature type="domain" description="Solute-binding protein family 5" evidence="5">
    <location>
        <begin position="85"/>
        <end position="423"/>
    </location>
</feature>
<feature type="signal peptide" evidence="4">
    <location>
        <begin position="1"/>
        <end position="20"/>
    </location>
</feature>
<evidence type="ECO:0000313" key="7">
    <source>
        <dbReference type="Proteomes" id="UP000295388"/>
    </source>
</evidence>
<dbReference type="SUPFAM" id="SSF53850">
    <property type="entry name" value="Periplasmic binding protein-like II"/>
    <property type="match status" value="1"/>
</dbReference>
<keyword evidence="3 4" id="KW-0732">Signal</keyword>
<dbReference type="PROSITE" id="PS51257">
    <property type="entry name" value="PROKAR_LIPOPROTEIN"/>
    <property type="match status" value="1"/>
</dbReference>
<dbReference type="CDD" id="cd00995">
    <property type="entry name" value="PBP2_NikA_DppA_OppA_like"/>
    <property type="match status" value="1"/>
</dbReference>
<organism evidence="6 7">
    <name type="scientific">Kribbella caucasensis</name>
    <dbReference type="NCBI Taxonomy" id="2512215"/>
    <lineage>
        <taxon>Bacteria</taxon>
        <taxon>Bacillati</taxon>
        <taxon>Actinomycetota</taxon>
        <taxon>Actinomycetes</taxon>
        <taxon>Propionibacteriales</taxon>
        <taxon>Kribbellaceae</taxon>
        <taxon>Kribbella</taxon>
    </lineage>
</organism>
<name>A0A4R6KD51_9ACTN</name>
<reference evidence="6 7" key="1">
    <citation type="submission" date="2019-03" db="EMBL/GenBank/DDBJ databases">
        <title>Genomic Encyclopedia of Type Strains, Phase III (KMG-III): the genomes of soil and plant-associated and newly described type strains.</title>
        <authorList>
            <person name="Whitman W."/>
        </authorList>
    </citation>
    <scope>NUCLEOTIDE SEQUENCE [LARGE SCALE GENOMIC DNA]</scope>
    <source>
        <strain evidence="6 7">VKM Ac-2527</strain>
    </source>
</reference>
<evidence type="ECO:0000256" key="3">
    <source>
        <dbReference type="ARBA" id="ARBA00022729"/>
    </source>
</evidence>
<comment type="caution">
    <text evidence="6">The sequence shown here is derived from an EMBL/GenBank/DDBJ whole genome shotgun (WGS) entry which is preliminary data.</text>
</comment>
<dbReference type="InterPro" id="IPR030678">
    <property type="entry name" value="Peptide/Ni-bd"/>
</dbReference>
<proteinExistence type="inferred from homology"/>
<dbReference type="OrthoDB" id="9796817at2"/>
<keyword evidence="2" id="KW-0813">Transport</keyword>
<dbReference type="EMBL" id="SNWQ01000011">
    <property type="protein sequence ID" value="TDO46395.1"/>
    <property type="molecule type" value="Genomic_DNA"/>
</dbReference>
<accession>A0A4R6KD51</accession>
<dbReference type="GO" id="GO:1904680">
    <property type="term" value="F:peptide transmembrane transporter activity"/>
    <property type="evidence" value="ECO:0007669"/>
    <property type="project" value="TreeGrafter"/>
</dbReference>
<dbReference type="Gene3D" id="3.40.190.10">
    <property type="entry name" value="Periplasmic binding protein-like II"/>
    <property type="match status" value="1"/>
</dbReference>
<feature type="chain" id="PRO_5039401161" evidence="4">
    <location>
        <begin position="21"/>
        <end position="517"/>
    </location>
</feature>
<comment type="similarity">
    <text evidence="1">Belongs to the bacterial solute-binding protein 5 family.</text>
</comment>
<dbReference type="Proteomes" id="UP000295388">
    <property type="component" value="Unassembled WGS sequence"/>
</dbReference>
<protein>
    <submittedName>
        <fullName evidence="6">Peptide/nickel transport system substrate-binding protein</fullName>
    </submittedName>
</protein>
<dbReference type="InterPro" id="IPR039424">
    <property type="entry name" value="SBP_5"/>
</dbReference>
<dbReference type="RefSeq" id="WP_133802263.1">
    <property type="nucleotide sequence ID" value="NZ_SNWQ01000011.1"/>
</dbReference>
<dbReference type="PANTHER" id="PTHR30290:SF9">
    <property type="entry name" value="OLIGOPEPTIDE-BINDING PROTEIN APPA"/>
    <property type="match status" value="1"/>
</dbReference>
<dbReference type="PANTHER" id="PTHR30290">
    <property type="entry name" value="PERIPLASMIC BINDING COMPONENT OF ABC TRANSPORTER"/>
    <property type="match status" value="1"/>
</dbReference>
<evidence type="ECO:0000256" key="1">
    <source>
        <dbReference type="ARBA" id="ARBA00005695"/>
    </source>
</evidence>
<dbReference type="GO" id="GO:0015833">
    <property type="term" value="P:peptide transport"/>
    <property type="evidence" value="ECO:0007669"/>
    <property type="project" value="TreeGrafter"/>
</dbReference>
<evidence type="ECO:0000313" key="6">
    <source>
        <dbReference type="EMBL" id="TDO46395.1"/>
    </source>
</evidence>
<sequence>MRMRCRLRPLVAGLVTAALVAGCSGGTATGSEGGSGSPKRGGQLILATNTEPATLDPATCATYGWERCEPIFGTLLRYDQDMAVFEPGMAESFESADGKTWTLKLRSGLKFTDGTPFDAAAVVFNWDRIKDPKTLSPAASIAKKMTWSVVDPLTVKVTVAQTNYQLPWALVLSLSMIGSPAAIQKAGPDFGNAPVGAGPFVFKDWTRNTQITYERNNGYWEEGKPYADRLVTKTILQDDQRLNALRAGEINVDWSLLTKDAKKMAAEGFNVYKEPLVGGTGLRINFKDADLKDPDLRQAILKAVDSEQINAAVYPGDRAADAFFPPDHAYRDDTVGTYPKKDLEGAQKLFDSYLAKTGKSSLSLTFGSYAGVPLLEQVAQLLQSQLQKIKGLTIDIKATDSPTLQKSLSSGTFQLAMSGVLSQQADYIYDVFHSDGTLNYSGYANPKVDKALEITRSAKDEKTVADAYQVVNGEISKDAPMRFWRYQTGHLYTPKYVKGVKMSALSATFIEGVWIDN</sequence>
<keyword evidence="7" id="KW-1185">Reference proteome</keyword>
<gene>
    <name evidence="6" type="ORF">EV643_111248</name>
</gene>
<evidence type="ECO:0000256" key="4">
    <source>
        <dbReference type="SAM" id="SignalP"/>
    </source>
</evidence>
<dbReference type="AlphaFoldDB" id="A0A4R6KD51"/>
<dbReference type="PIRSF" id="PIRSF002741">
    <property type="entry name" value="MppA"/>
    <property type="match status" value="1"/>
</dbReference>
<dbReference type="InterPro" id="IPR000914">
    <property type="entry name" value="SBP_5_dom"/>
</dbReference>